<feature type="transmembrane region" description="Helical" evidence="6">
    <location>
        <begin position="224"/>
        <end position="246"/>
    </location>
</feature>
<feature type="transmembrane region" description="Helical" evidence="6">
    <location>
        <begin position="77"/>
        <end position="103"/>
    </location>
</feature>
<sequence>MTVAGEAGGPPGAQRALGVLALLVTALGWGLGWVSTKIVLQVWPPLFARGTAGIIAALLLALVAWQRRESLKVPREAIPRLLVAAFTNVFAWMGFSALCLKWLNIGQGALLVFTMPIWATLLAWPVQGTRPTLKGFAALALGLVGVTILVSGNDLSLSGGQLPGIACAVGAALLFALGAVLNRRPIPVPPVALIAWQVGLGCIPMVAIGLLFEHPHIAALDGPAFWAMAYMVILPMAVCYLTWFAALKRLPPGSASTAMLLVPLTGTMSAALFLGEPLGLREMLAMAFVLGGVVLALRK</sequence>
<evidence type="ECO:0000256" key="5">
    <source>
        <dbReference type="ARBA" id="ARBA00023136"/>
    </source>
</evidence>
<evidence type="ECO:0000313" key="8">
    <source>
        <dbReference type="EMBL" id="GGF82783.1"/>
    </source>
</evidence>
<gene>
    <name evidence="8" type="ORF">GCM10007301_48640</name>
</gene>
<evidence type="ECO:0000256" key="2">
    <source>
        <dbReference type="ARBA" id="ARBA00022475"/>
    </source>
</evidence>
<dbReference type="PANTHER" id="PTHR32322:SF18">
    <property type="entry name" value="S-ADENOSYLMETHIONINE_S-ADENOSYLHOMOCYSTEINE TRANSPORTER"/>
    <property type="match status" value="1"/>
</dbReference>
<feature type="domain" description="EamA" evidence="7">
    <location>
        <begin position="163"/>
        <end position="297"/>
    </location>
</feature>
<dbReference type="GO" id="GO:0005886">
    <property type="term" value="C:plasma membrane"/>
    <property type="evidence" value="ECO:0007669"/>
    <property type="project" value="UniProtKB-SubCell"/>
</dbReference>
<feature type="transmembrane region" description="Helical" evidence="6">
    <location>
        <begin position="133"/>
        <end position="150"/>
    </location>
</feature>
<evidence type="ECO:0000256" key="4">
    <source>
        <dbReference type="ARBA" id="ARBA00022989"/>
    </source>
</evidence>
<dbReference type="InterPro" id="IPR037185">
    <property type="entry name" value="EmrE-like"/>
</dbReference>
<feature type="domain" description="EamA" evidence="7">
    <location>
        <begin position="17"/>
        <end position="150"/>
    </location>
</feature>
<evidence type="ECO:0000256" key="3">
    <source>
        <dbReference type="ARBA" id="ARBA00022692"/>
    </source>
</evidence>
<accession>A0A917FHY3</accession>
<organism evidence="8 9">
    <name type="scientific">Azorhizobium oxalatiphilum</name>
    <dbReference type="NCBI Taxonomy" id="980631"/>
    <lineage>
        <taxon>Bacteria</taxon>
        <taxon>Pseudomonadati</taxon>
        <taxon>Pseudomonadota</taxon>
        <taxon>Alphaproteobacteria</taxon>
        <taxon>Hyphomicrobiales</taxon>
        <taxon>Xanthobacteraceae</taxon>
        <taxon>Azorhizobium</taxon>
    </lineage>
</organism>
<dbReference type="Proteomes" id="UP000606044">
    <property type="component" value="Unassembled WGS sequence"/>
</dbReference>
<evidence type="ECO:0000256" key="1">
    <source>
        <dbReference type="ARBA" id="ARBA00004651"/>
    </source>
</evidence>
<keyword evidence="3 6" id="KW-0812">Transmembrane</keyword>
<reference evidence="8" key="2">
    <citation type="submission" date="2020-09" db="EMBL/GenBank/DDBJ databases">
        <authorList>
            <person name="Sun Q."/>
            <person name="Sedlacek I."/>
        </authorList>
    </citation>
    <scope>NUCLEOTIDE SEQUENCE</scope>
    <source>
        <strain evidence="8">CCM 7897</strain>
    </source>
</reference>
<dbReference type="SUPFAM" id="SSF103481">
    <property type="entry name" value="Multidrug resistance efflux transporter EmrE"/>
    <property type="match status" value="2"/>
</dbReference>
<name>A0A917FHY3_9HYPH</name>
<keyword evidence="5 6" id="KW-0472">Membrane</keyword>
<evidence type="ECO:0000259" key="7">
    <source>
        <dbReference type="Pfam" id="PF00892"/>
    </source>
</evidence>
<keyword evidence="2" id="KW-1003">Cell membrane</keyword>
<dbReference type="Gene3D" id="1.10.3730.20">
    <property type="match status" value="1"/>
</dbReference>
<feature type="transmembrane region" description="Helical" evidence="6">
    <location>
        <begin position="109"/>
        <end position="126"/>
    </location>
</feature>
<feature type="transmembrane region" description="Helical" evidence="6">
    <location>
        <begin position="193"/>
        <end position="212"/>
    </location>
</feature>
<keyword evidence="9" id="KW-1185">Reference proteome</keyword>
<feature type="transmembrane region" description="Helical" evidence="6">
    <location>
        <begin position="162"/>
        <end position="181"/>
    </location>
</feature>
<protein>
    <submittedName>
        <fullName evidence="8">Transporter</fullName>
    </submittedName>
</protein>
<dbReference type="InterPro" id="IPR050638">
    <property type="entry name" value="AA-Vitamin_Transporters"/>
</dbReference>
<reference evidence="8" key="1">
    <citation type="journal article" date="2014" name="Int. J. Syst. Evol. Microbiol.">
        <title>Complete genome sequence of Corynebacterium casei LMG S-19264T (=DSM 44701T), isolated from a smear-ripened cheese.</title>
        <authorList>
            <consortium name="US DOE Joint Genome Institute (JGI-PGF)"/>
            <person name="Walter F."/>
            <person name="Albersmeier A."/>
            <person name="Kalinowski J."/>
            <person name="Ruckert C."/>
        </authorList>
    </citation>
    <scope>NUCLEOTIDE SEQUENCE</scope>
    <source>
        <strain evidence="8">CCM 7897</strain>
    </source>
</reference>
<keyword evidence="4 6" id="KW-1133">Transmembrane helix</keyword>
<comment type="subcellular location">
    <subcellularLocation>
        <location evidence="1">Cell membrane</location>
        <topology evidence="1">Multi-pass membrane protein</topology>
    </subcellularLocation>
</comment>
<evidence type="ECO:0000256" key="6">
    <source>
        <dbReference type="SAM" id="Phobius"/>
    </source>
</evidence>
<proteinExistence type="predicted"/>
<feature type="transmembrane region" description="Helical" evidence="6">
    <location>
        <begin position="16"/>
        <end position="34"/>
    </location>
</feature>
<comment type="caution">
    <text evidence="8">The sequence shown here is derived from an EMBL/GenBank/DDBJ whole genome shotgun (WGS) entry which is preliminary data.</text>
</comment>
<dbReference type="AlphaFoldDB" id="A0A917FHY3"/>
<feature type="transmembrane region" description="Helical" evidence="6">
    <location>
        <begin position="46"/>
        <end position="65"/>
    </location>
</feature>
<feature type="transmembrane region" description="Helical" evidence="6">
    <location>
        <begin position="258"/>
        <end position="274"/>
    </location>
</feature>
<feature type="transmembrane region" description="Helical" evidence="6">
    <location>
        <begin position="280"/>
        <end position="297"/>
    </location>
</feature>
<evidence type="ECO:0000313" key="9">
    <source>
        <dbReference type="Proteomes" id="UP000606044"/>
    </source>
</evidence>
<dbReference type="PANTHER" id="PTHR32322">
    <property type="entry name" value="INNER MEMBRANE TRANSPORTER"/>
    <property type="match status" value="1"/>
</dbReference>
<dbReference type="InterPro" id="IPR000620">
    <property type="entry name" value="EamA_dom"/>
</dbReference>
<dbReference type="EMBL" id="BMCT01000009">
    <property type="protein sequence ID" value="GGF82783.1"/>
    <property type="molecule type" value="Genomic_DNA"/>
</dbReference>
<dbReference type="Pfam" id="PF00892">
    <property type="entry name" value="EamA"/>
    <property type="match status" value="2"/>
</dbReference>